<protein>
    <submittedName>
        <fullName evidence="1">Uncharacterized protein</fullName>
    </submittedName>
</protein>
<evidence type="ECO:0000313" key="1">
    <source>
        <dbReference type="EMBL" id="SCB10046.1"/>
    </source>
</evidence>
<dbReference type="AlphaFoldDB" id="A0A1C3U3I9"/>
<proteinExistence type="predicted"/>
<gene>
    <name evidence="1" type="ORF">GA0061101_101440</name>
</gene>
<organism evidence="1 2">
    <name type="scientific">Rhizobium lusitanum</name>
    <dbReference type="NCBI Taxonomy" id="293958"/>
    <lineage>
        <taxon>Bacteria</taxon>
        <taxon>Pseudomonadati</taxon>
        <taxon>Pseudomonadota</taxon>
        <taxon>Alphaproteobacteria</taxon>
        <taxon>Hyphomicrobiales</taxon>
        <taxon>Rhizobiaceae</taxon>
        <taxon>Rhizobium/Agrobacterium group</taxon>
        <taxon>Rhizobium</taxon>
    </lineage>
</organism>
<reference evidence="1 2" key="1">
    <citation type="submission" date="2016-08" db="EMBL/GenBank/DDBJ databases">
        <authorList>
            <person name="Seilhamer J.J."/>
        </authorList>
    </citation>
    <scope>NUCLEOTIDE SEQUENCE [LARGE SCALE GENOMIC DNA]</scope>
    <source>
        <strain evidence="1 2">P1-7</strain>
    </source>
</reference>
<dbReference type="Proteomes" id="UP000199205">
    <property type="component" value="Unassembled WGS sequence"/>
</dbReference>
<dbReference type="EMBL" id="FMAF01000001">
    <property type="protein sequence ID" value="SCB10046.1"/>
    <property type="molecule type" value="Genomic_DNA"/>
</dbReference>
<accession>A0A1C3U3I9</accession>
<evidence type="ECO:0000313" key="2">
    <source>
        <dbReference type="Proteomes" id="UP000199205"/>
    </source>
</evidence>
<sequence length="135" mass="14914">MAKAFGVSWRQTRHLSLEIASLGQRHLYRRDIRHLCQAGYQPVAEREFRCAGIVVDAERQVAGLRDGCEVLIDLFLREWSIGHGSQQQPIRTGRLGIARQRLRFVGSQCSNPNDDGDLAADAGCCGQDSPPALVA</sequence>
<name>A0A1C3U3I9_9HYPH</name>